<reference evidence="1 2" key="1">
    <citation type="submission" date="2019-12" db="EMBL/GenBank/DDBJ databases">
        <title>Whole-genome sequencing of Allorhizobium vitis.</title>
        <authorList>
            <person name="Gan H.M."/>
            <person name="Szegedi E."/>
            <person name="Burr T."/>
            <person name="Savka M.A."/>
        </authorList>
    </citation>
    <scope>NUCLEOTIDE SEQUENCE [LARGE SCALE GENOMIC DNA]</scope>
    <source>
        <strain evidence="1 2">CG516</strain>
    </source>
</reference>
<comment type="caution">
    <text evidence="1">The sequence shown here is derived from an EMBL/GenBank/DDBJ whole genome shotgun (WGS) entry which is preliminary data.</text>
</comment>
<keyword evidence="1" id="KW-0808">Transferase</keyword>
<dbReference type="SUPFAM" id="SSF53756">
    <property type="entry name" value="UDP-Glycosyltransferase/glycogen phosphorylase"/>
    <property type="match status" value="1"/>
</dbReference>
<dbReference type="EMBL" id="WPHR01000002">
    <property type="protein sequence ID" value="MUZ71591.1"/>
    <property type="molecule type" value="Genomic_DNA"/>
</dbReference>
<organism evidence="1 2">
    <name type="scientific">Agrobacterium vitis</name>
    <name type="common">Rhizobium vitis</name>
    <dbReference type="NCBI Taxonomy" id="373"/>
    <lineage>
        <taxon>Bacteria</taxon>
        <taxon>Pseudomonadati</taxon>
        <taxon>Pseudomonadota</taxon>
        <taxon>Alphaproteobacteria</taxon>
        <taxon>Hyphomicrobiales</taxon>
        <taxon>Rhizobiaceae</taxon>
        <taxon>Rhizobium/Agrobacterium group</taxon>
        <taxon>Agrobacterium</taxon>
    </lineage>
</organism>
<proteinExistence type="predicted"/>
<dbReference type="Pfam" id="PF13692">
    <property type="entry name" value="Glyco_trans_1_4"/>
    <property type="match status" value="1"/>
</dbReference>
<protein>
    <submittedName>
        <fullName evidence="1">Glycosyltransferase</fullName>
    </submittedName>
</protein>
<dbReference type="AlphaFoldDB" id="A0A6L6V9V6"/>
<evidence type="ECO:0000313" key="2">
    <source>
        <dbReference type="Proteomes" id="UP000477951"/>
    </source>
</evidence>
<dbReference type="Gene3D" id="3.40.50.2000">
    <property type="entry name" value="Glycogen Phosphorylase B"/>
    <property type="match status" value="2"/>
</dbReference>
<gene>
    <name evidence="1" type="ORF">GOZ90_02765</name>
</gene>
<dbReference type="CDD" id="cd03801">
    <property type="entry name" value="GT4_PimA-like"/>
    <property type="match status" value="1"/>
</dbReference>
<dbReference type="PANTHER" id="PTHR12526">
    <property type="entry name" value="GLYCOSYLTRANSFERASE"/>
    <property type="match status" value="1"/>
</dbReference>
<dbReference type="GO" id="GO:0016740">
    <property type="term" value="F:transferase activity"/>
    <property type="evidence" value="ECO:0007669"/>
    <property type="project" value="UniProtKB-KW"/>
</dbReference>
<accession>A0A6L6V9V6</accession>
<evidence type="ECO:0000313" key="1">
    <source>
        <dbReference type="EMBL" id="MUZ71591.1"/>
    </source>
</evidence>
<name>A0A6L6V9V6_AGRVI</name>
<sequence length="387" mass="42506">MLPQVNSNHRLHEPFGGRMHFLFLDTSGIDYDPETPLQQPLGGTQSAIAYLSEELVKAGATVTLMNNPSRERVVKGVRLVESSTIGREGFGQFDIVVVVSVALGIKFRQVVPKHIPMVLYCHHAADQVSVSTLRNAEERAVWDAFVMVSHWQVNDYAAAFGLNPTRAAVIGNAVSPAFLERPLQPAWFEIGAEPVLTYTSTPFRGLDILLLAFPSIRARLSGAELKIFSGIKIYTADAQNDPNAYLYEVARSLSGVTYHDSVSQKKLADVMGNAAALTYPSTFAETFCIAAVEALASGAEVLTTRLGALPEVLNGLGQFMDMAPSYRQLAQNYIEFVSEALAAMKRDPSAAATRRQERTDYVRTHFTWARRAQQWLDLAGQLKGRKG</sequence>
<dbReference type="Proteomes" id="UP000477951">
    <property type="component" value="Unassembled WGS sequence"/>
</dbReference>